<evidence type="ECO:0000256" key="2">
    <source>
        <dbReference type="ARBA" id="ARBA00022679"/>
    </source>
</evidence>
<evidence type="ECO:0000256" key="1">
    <source>
        <dbReference type="ARBA" id="ARBA00012073"/>
    </source>
</evidence>
<evidence type="ECO:0000313" key="12">
    <source>
        <dbReference type="EMBL" id="GAX77343.1"/>
    </source>
</evidence>
<evidence type="ECO:0000313" key="13">
    <source>
        <dbReference type="Proteomes" id="UP000232323"/>
    </source>
</evidence>
<feature type="compositionally biased region" description="Polar residues" evidence="8">
    <location>
        <begin position="637"/>
        <end position="683"/>
    </location>
</feature>
<keyword evidence="4 6" id="KW-0418">Kinase</keyword>
<dbReference type="OrthoDB" id="67688at2759"/>
<evidence type="ECO:0000256" key="4">
    <source>
        <dbReference type="ARBA" id="ARBA00022777"/>
    </source>
</evidence>
<dbReference type="GO" id="GO:0005768">
    <property type="term" value="C:endosome"/>
    <property type="evidence" value="ECO:0007669"/>
    <property type="project" value="TreeGrafter"/>
</dbReference>
<dbReference type="InterPro" id="IPR016024">
    <property type="entry name" value="ARM-type_fold"/>
</dbReference>
<feature type="domain" description="C2 PI3K-type" evidence="11">
    <location>
        <begin position="25"/>
        <end position="182"/>
    </location>
</feature>
<dbReference type="InterPro" id="IPR001263">
    <property type="entry name" value="PI3K_accessory_dom"/>
</dbReference>
<accession>A0A250X2M9</accession>
<dbReference type="GO" id="GO:0016303">
    <property type="term" value="F:1-phosphatidylinositol-3-kinase activity"/>
    <property type="evidence" value="ECO:0007669"/>
    <property type="project" value="UniProtKB-EC"/>
</dbReference>
<sequence length="990" mass="109457">MVLKGPSDQMSLRTAKPTFDFLLSCDINLQVKLRISHIDQALSPSPDHAPHEGAMRVAAALTSEGDQLTLDTQTKYQNSSLGGCSWGELLTFSVKYRDLPHDTQLSLTLWYVAEGLPPSLAGGTTMPLFNKKGRLKTGPQRLLVWPGRPPCLQRPSTTPGKAPLSEQDQIGRLEHLVRLYNRGDIPKVDWLDALTMTEIRRIQNASGPSTRPAAISGAGSCLQSSVLPKPSSSHLFIELASFPHAVLYYQSMSYTAAAMQQIPAPPPTSRPAAGHGVALLGGILPSGRGRVSEAATAASVAGGATSAGDGMGFILLDPEVGRDNPAELKAQKLARSLTRGIVDRDLKPNSEERKRITAVLKLPPNKPLHTEERELLWRFRYSLTQETRALTKVLKCVDWTDALEAKQAADLMREWVTIDVADALELLSPDFKNLEVRAHAVSVLRQKDDDELLYYLLQLVQALRYELMDYSPSAEFLIERARSNPECAVMLHWYLYTELEDPMFGPRASLIYARLVAALQADASSNLVWEGIRRQQDMRGQLSWITKELKTTKVRAARATQRLQEVTSESGPLSELLTLRVPLPLDPKILLTGLVPSECFCFKSAQLPLRLSFTVDSKPVNWVLQKNQSSSSGSGTHVGSTKASGFVSSTSQPPHSGNLEGRSQLSSPNPSVSLPESAVTSTLGRDDALVGSSSNRMDRHQSSSGHGPLSPAAQIIQSLQGRTGIMAQGDQVRCVMIYKKGDDLRQDQFILQMISLMDRLLKRENLDLKMTPYKVLPTSSDDGLVEYVPSTPLSKVLSEHRTIHKYLAQWQSEPQGPFGLKSEVLETFVRSCAGSCVATYILGVGDRHLDNLMLTSDGRLFHIDFGYILGQDPKPFPPPMKICKEMVEAMGGQGSDYYVQFRMFACEAYNILRKSADLILSLFHLMAGSSAIEAIRQDPEKAILKLQEKFRLDFTDEQAVEYMQQLINESATAIMPQIVETTHRWAQYWR</sequence>
<evidence type="ECO:0000256" key="5">
    <source>
        <dbReference type="ARBA" id="ARBA00022840"/>
    </source>
</evidence>
<reference evidence="12 13" key="1">
    <citation type="submission" date="2017-08" db="EMBL/GenBank/DDBJ databases">
        <title>Acidophilic green algal genome provides insights into adaptation to an acidic environment.</title>
        <authorList>
            <person name="Hirooka S."/>
            <person name="Hirose Y."/>
            <person name="Kanesaki Y."/>
            <person name="Higuchi S."/>
            <person name="Fujiwara T."/>
            <person name="Onuma R."/>
            <person name="Era A."/>
            <person name="Ohbayashi R."/>
            <person name="Uzuka A."/>
            <person name="Nozaki H."/>
            <person name="Yoshikawa H."/>
            <person name="Miyagishima S.Y."/>
        </authorList>
    </citation>
    <scope>NUCLEOTIDE SEQUENCE [LARGE SCALE GENOMIC DNA]</scope>
    <source>
        <strain evidence="12 13">NIES-2499</strain>
    </source>
</reference>
<dbReference type="Gene3D" id="1.25.40.70">
    <property type="entry name" value="Phosphatidylinositol 3-kinase, accessory domain (PIK)"/>
    <property type="match status" value="1"/>
</dbReference>
<dbReference type="Proteomes" id="UP000232323">
    <property type="component" value="Unassembled WGS sequence"/>
</dbReference>
<dbReference type="PROSITE" id="PS51545">
    <property type="entry name" value="PIK_HELICAL"/>
    <property type="match status" value="1"/>
</dbReference>
<dbReference type="Pfam" id="PF00613">
    <property type="entry name" value="PI3Ka"/>
    <property type="match status" value="1"/>
</dbReference>
<dbReference type="AlphaFoldDB" id="A0A250X2M9"/>
<dbReference type="InterPro" id="IPR000403">
    <property type="entry name" value="PI3/4_kinase_cat_dom"/>
</dbReference>
<dbReference type="PROSITE" id="PS50290">
    <property type="entry name" value="PI3_4_KINASE_3"/>
    <property type="match status" value="1"/>
</dbReference>
<evidence type="ECO:0000256" key="8">
    <source>
        <dbReference type="SAM" id="MobiDB-lite"/>
    </source>
</evidence>
<dbReference type="PANTHER" id="PTHR10048">
    <property type="entry name" value="PHOSPHATIDYLINOSITOL KINASE"/>
    <property type="match status" value="1"/>
</dbReference>
<dbReference type="InterPro" id="IPR057756">
    <property type="entry name" value="PI3-kinase_type3/VPS34_cat"/>
</dbReference>
<dbReference type="InterPro" id="IPR002420">
    <property type="entry name" value="PI3K-type_C2_dom"/>
</dbReference>
<proteinExistence type="inferred from homology"/>
<dbReference type="CDD" id="cd00870">
    <property type="entry name" value="PI3Ka_III"/>
    <property type="match status" value="1"/>
</dbReference>
<dbReference type="Gene3D" id="3.30.1010.10">
    <property type="entry name" value="Phosphatidylinositol 3-kinase Catalytic Subunit, Chain A, domain 4"/>
    <property type="match status" value="1"/>
</dbReference>
<dbReference type="GO" id="GO:0034271">
    <property type="term" value="C:phosphatidylinositol 3-kinase complex, class III, type I"/>
    <property type="evidence" value="ECO:0007669"/>
    <property type="project" value="TreeGrafter"/>
</dbReference>
<dbReference type="Pfam" id="PF00454">
    <property type="entry name" value="PI3_PI4_kinase"/>
    <property type="match status" value="1"/>
</dbReference>
<feature type="region of interest" description="Disordered" evidence="8">
    <location>
        <begin position="626"/>
        <end position="711"/>
    </location>
</feature>
<evidence type="ECO:0000259" key="11">
    <source>
        <dbReference type="PROSITE" id="PS51547"/>
    </source>
</evidence>
<dbReference type="InterPro" id="IPR008290">
    <property type="entry name" value="PI3K_Vps34"/>
</dbReference>
<evidence type="ECO:0000256" key="6">
    <source>
        <dbReference type="PIRNR" id="PIRNR000587"/>
    </source>
</evidence>
<dbReference type="GO" id="GO:0000407">
    <property type="term" value="C:phagophore assembly site"/>
    <property type="evidence" value="ECO:0007669"/>
    <property type="project" value="TreeGrafter"/>
</dbReference>
<dbReference type="EC" id="2.7.1.137" evidence="1"/>
<dbReference type="GO" id="GO:0005777">
    <property type="term" value="C:peroxisome"/>
    <property type="evidence" value="ECO:0007669"/>
    <property type="project" value="TreeGrafter"/>
</dbReference>
<dbReference type="GO" id="GO:0006897">
    <property type="term" value="P:endocytosis"/>
    <property type="evidence" value="ECO:0007669"/>
    <property type="project" value="TreeGrafter"/>
</dbReference>
<dbReference type="SMART" id="SM00146">
    <property type="entry name" value="PI3Kc"/>
    <property type="match status" value="1"/>
</dbReference>
<dbReference type="GO" id="GO:0005524">
    <property type="term" value="F:ATP binding"/>
    <property type="evidence" value="ECO:0007669"/>
    <property type="project" value="UniProtKB-UniRule"/>
</dbReference>
<dbReference type="SMART" id="SM00145">
    <property type="entry name" value="PI3Ka"/>
    <property type="match status" value="1"/>
</dbReference>
<dbReference type="GO" id="GO:0048015">
    <property type="term" value="P:phosphatidylinositol-mediated signaling"/>
    <property type="evidence" value="ECO:0007669"/>
    <property type="project" value="TreeGrafter"/>
</dbReference>
<dbReference type="SUPFAM" id="SSF49562">
    <property type="entry name" value="C2 domain (Calcium/lipid-binding domain, CaLB)"/>
    <property type="match status" value="1"/>
</dbReference>
<dbReference type="Pfam" id="PF00792">
    <property type="entry name" value="PI3K_C2"/>
    <property type="match status" value="1"/>
</dbReference>
<feature type="domain" description="PI3K/PI4K catalytic" evidence="9">
    <location>
        <begin position="709"/>
        <end position="975"/>
    </location>
</feature>
<dbReference type="Gene3D" id="1.10.1070.11">
    <property type="entry name" value="Phosphatidylinositol 3-/4-kinase, catalytic domain"/>
    <property type="match status" value="1"/>
</dbReference>
<dbReference type="GO" id="GO:0000045">
    <property type="term" value="P:autophagosome assembly"/>
    <property type="evidence" value="ECO:0007669"/>
    <property type="project" value="TreeGrafter"/>
</dbReference>
<dbReference type="InterPro" id="IPR011009">
    <property type="entry name" value="Kinase-like_dom_sf"/>
</dbReference>
<comment type="caution">
    <text evidence="12">The sequence shown here is derived from an EMBL/GenBank/DDBJ whole genome shotgun (WGS) entry which is preliminary data.</text>
</comment>
<dbReference type="FunFam" id="1.10.1070.11:FF:000014">
    <property type="entry name" value="Phosphatidylinositol 3-kinase, root isoform"/>
    <property type="match status" value="1"/>
</dbReference>
<dbReference type="InterPro" id="IPR042236">
    <property type="entry name" value="PI3K_accessory_sf"/>
</dbReference>
<dbReference type="STRING" id="1157962.A0A250X2M9"/>
<keyword evidence="2 6" id="KW-0808">Transferase</keyword>
<dbReference type="Gene3D" id="2.60.40.150">
    <property type="entry name" value="C2 domain"/>
    <property type="match status" value="1"/>
</dbReference>
<dbReference type="SUPFAM" id="SSF56112">
    <property type="entry name" value="Protein kinase-like (PK-like)"/>
    <property type="match status" value="1"/>
</dbReference>
<evidence type="ECO:0000256" key="7">
    <source>
        <dbReference type="PROSITE-ProRule" id="PRU00880"/>
    </source>
</evidence>
<dbReference type="CDD" id="cd00896">
    <property type="entry name" value="PI3Kc_III"/>
    <property type="match status" value="1"/>
</dbReference>
<dbReference type="PANTHER" id="PTHR10048:SF7">
    <property type="entry name" value="PHOSPHATIDYLINOSITOL 3-KINASE CATALYTIC SUBUNIT TYPE 3"/>
    <property type="match status" value="1"/>
</dbReference>
<evidence type="ECO:0000256" key="3">
    <source>
        <dbReference type="ARBA" id="ARBA00022741"/>
    </source>
</evidence>
<evidence type="ECO:0000259" key="9">
    <source>
        <dbReference type="PROSITE" id="PS50290"/>
    </source>
</evidence>
<gene>
    <name evidence="12" type="ORF">CEUSTIGMA_g4789.t1</name>
</gene>
<dbReference type="GO" id="GO:0034272">
    <property type="term" value="C:phosphatidylinositol 3-kinase complex, class III, type II"/>
    <property type="evidence" value="ECO:0007669"/>
    <property type="project" value="TreeGrafter"/>
</dbReference>
<organism evidence="12 13">
    <name type="scientific">Chlamydomonas eustigma</name>
    <dbReference type="NCBI Taxonomy" id="1157962"/>
    <lineage>
        <taxon>Eukaryota</taxon>
        <taxon>Viridiplantae</taxon>
        <taxon>Chlorophyta</taxon>
        <taxon>core chlorophytes</taxon>
        <taxon>Chlorophyceae</taxon>
        <taxon>CS clade</taxon>
        <taxon>Chlamydomonadales</taxon>
        <taxon>Chlamydomonadaceae</taxon>
        <taxon>Chlamydomonas</taxon>
    </lineage>
</organism>
<keyword evidence="5 6" id="KW-0067">ATP-binding</keyword>
<evidence type="ECO:0000259" key="10">
    <source>
        <dbReference type="PROSITE" id="PS51545"/>
    </source>
</evidence>
<keyword evidence="3 6" id="KW-0547">Nucleotide-binding</keyword>
<protein>
    <recommendedName>
        <fullName evidence="1">phosphatidylinositol 3-kinase</fullName>
        <ecNumber evidence="1">2.7.1.137</ecNumber>
    </recommendedName>
</protein>
<name>A0A250X2M9_9CHLO</name>
<dbReference type="PIRSF" id="PIRSF000587">
    <property type="entry name" value="PI3K_Vps34"/>
    <property type="match status" value="1"/>
</dbReference>
<dbReference type="InterPro" id="IPR015433">
    <property type="entry name" value="PI3/4_kinase"/>
</dbReference>
<dbReference type="InterPro" id="IPR035892">
    <property type="entry name" value="C2_domain_sf"/>
</dbReference>
<dbReference type="PROSITE" id="PS00916">
    <property type="entry name" value="PI3_4_KINASE_2"/>
    <property type="match status" value="1"/>
</dbReference>
<dbReference type="EMBL" id="BEGY01000024">
    <property type="protein sequence ID" value="GAX77343.1"/>
    <property type="molecule type" value="Genomic_DNA"/>
</dbReference>
<comment type="similarity">
    <text evidence="6 7">Belongs to the PI3/PI4-kinase family.</text>
</comment>
<dbReference type="InterPro" id="IPR036940">
    <property type="entry name" value="PI3/4_kinase_cat_sf"/>
</dbReference>
<dbReference type="PROSITE" id="PS51547">
    <property type="entry name" value="C2_PI3K"/>
    <property type="match status" value="1"/>
</dbReference>
<keyword evidence="13" id="KW-1185">Reference proteome</keyword>
<dbReference type="InterPro" id="IPR018936">
    <property type="entry name" value="PI3/4_kinase_CS"/>
</dbReference>
<feature type="domain" description="PIK helical" evidence="10">
    <location>
        <begin position="343"/>
        <end position="518"/>
    </location>
</feature>
<dbReference type="SUPFAM" id="SSF48371">
    <property type="entry name" value="ARM repeat"/>
    <property type="match status" value="1"/>
</dbReference>